<keyword evidence="2" id="KW-1185">Reference proteome</keyword>
<reference evidence="1" key="1">
    <citation type="submission" date="2021-06" db="EMBL/GenBank/DDBJ databases">
        <authorList>
            <person name="Hodson N. C."/>
            <person name="Mongue J. A."/>
            <person name="Jaron S. K."/>
        </authorList>
    </citation>
    <scope>NUCLEOTIDE SEQUENCE</scope>
</reference>
<dbReference type="InterPro" id="IPR027193">
    <property type="entry name" value="Noc4"/>
</dbReference>
<comment type="caution">
    <text evidence="1">The sequence shown here is derived from an EMBL/GenBank/DDBJ whole genome shotgun (WGS) entry which is preliminary data.</text>
</comment>
<name>A0A8J2PJZ5_9HEXA</name>
<organism evidence="1 2">
    <name type="scientific">Allacma fusca</name>
    <dbReference type="NCBI Taxonomy" id="39272"/>
    <lineage>
        <taxon>Eukaryota</taxon>
        <taxon>Metazoa</taxon>
        <taxon>Ecdysozoa</taxon>
        <taxon>Arthropoda</taxon>
        <taxon>Hexapoda</taxon>
        <taxon>Collembola</taxon>
        <taxon>Symphypleona</taxon>
        <taxon>Sminthuridae</taxon>
        <taxon>Allacma</taxon>
    </lineage>
</organism>
<sequence length="230" mass="26549">GSPEREYSVWLRDRYIEGAEDLAKIMRTNGSPKLRDIGIETLVSFHTLEQELGAQFPKIDHKLVINLIEAFIEADSKLLNNSSKLMESLLSFRFRMEFMTHFVDILEVSSKSTTKPQEEWMRNVLKLIRVILKSEASSSHVDPETGEVNEGEARIFKRRFGKLWNLVMKWEGMTPAIVRQIVTMLPDHVMEYLEKPILMSDFLLESFKISGPLGVLSLRGIFVLMVKYNL</sequence>
<dbReference type="GO" id="GO:0042254">
    <property type="term" value="P:ribosome biogenesis"/>
    <property type="evidence" value="ECO:0007669"/>
    <property type="project" value="InterPro"/>
</dbReference>
<dbReference type="OrthoDB" id="10263185at2759"/>
<feature type="non-terminal residue" evidence="1">
    <location>
        <position position="1"/>
    </location>
</feature>
<dbReference type="AlphaFoldDB" id="A0A8J2PJZ5"/>
<evidence type="ECO:0000313" key="1">
    <source>
        <dbReference type="EMBL" id="CAG7817810.1"/>
    </source>
</evidence>
<evidence type="ECO:0000313" key="2">
    <source>
        <dbReference type="Proteomes" id="UP000708208"/>
    </source>
</evidence>
<proteinExistence type="predicted"/>
<dbReference type="Proteomes" id="UP000708208">
    <property type="component" value="Unassembled WGS sequence"/>
</dbReference>
<dbReference type="PANTHER" id="PTHR12455">
    <property type="entry name" value="NUCLEOLAR COMPLEX PROTEIN 4"/>
    <property type="match status" value="1"/>
</dbReference>
<dbReference type="PANTHER" id="PTHR12455:SF0">
    <property type="entry name" value="NUCLEOLAR COMPLEX PROTEIN 4 HOMOLOG"/>
    <property type="match status" value="1"/>
</dbReference>
<dbReference type="GO" id="GO:0032040">
    <property type="term" value="C:small-subunit processome"/>
    <property type="evidence" value="ECO:0007669"/>
    <property type="project" value="TreeGrafter"/>
</dbReference>
<accession>A0A8J2PJZ5</accession>
<gene>
    <name evidence="1" type="ORF">AFUS01_LOCUS28354</name>
</gene>
<protein>
    <submittedName>
        <fullName evidence="1">Uncharacterized protein</fullName>
    </submittedName>
</protein>
<dbReference type="GO" id="GO:0030692">
    <property type="term" value="C:Noc4p-Nop14p complex"/>
    <property type="evidence" value="ECO:0007669"/>
    <property type="project" value="TreeGrafter"/>
</dbReference>
<dbReference type="EMBL" id="CAJVCH010404252">
    <property type="protein sequence ID" value="CAG7817810.1"/>
    <property type="molecule type" value="Genomic_DNA"/>
</dbReference>